<dbReference type="PROSITE" id="PS50110">
    <property type="entry name" value="RESPONSE_REGULATORY"/>
    <property type="match status" value="1"/>
</dbReference>
<dbReference type="SUPFAM" id="SSF52172">
    <property type="entry name" value="CheY-like"/>
    <property type="match status" value="1"/>
</dbReference>
<proteinExistence type="predicted"/>
<organism evidence="3 4">
    <name type="scientific">Bizionia algoritergicola</name>
    <dbReference type="NCBI Taxonomy" id="291187"/>
    <lineage>
        <taxon>Bacteria</taxon>
        <taxon>Pseudomonadati</taxon>
        <taxon>Bacteroidota</taxon>
        <taxon>Flavobacteriia</taxon>
        <taxon>Flavobacteriales</taxon>
        <taxon>Flavobacteriaceae</taxon>
        <taxon>Bizionia</taxon>
    </lineage>
</organism>
<dbReference type="EMBL" id="VSKL01000005">
    <property type="protein sequence ID" value="TYB71888.1"/>
    <property type="molecule type" value="Genomic_DNA"/>
</dbReference>
<accession>A0A5D0QTY2</accession>
<evidence type="ECO:0000256" key="1">
    <source>
        <dbReference type="PROSITE-ProRule" id="PRU00169"/>
    </source>
</evidence>
<feature type="domain" description="Response regulatory" evidence="2">
    <location>
        <begin position="7"/>
        <end position="132"/>
    </location>
</feature>
<sequence length="135" mass="15484">MNTAINTVCIIDDDPIYVFGTKKIMESLNFCNHFIVHTNGKKAIDYLIPKLLANDTLPDVILLDLNMPIMDGWQVLDELVKISSSQRIKIYIVSSSVDSRDLKRAKQYELVCNYIVKPFSLDTVHNLIKDIEQRL</sequence>
<evidence type="ECO:0000259" key="2">
    <source>
        <dbReference type="PROSITE" id="PS50110"/>
    </source>
</evidence>
<name>A0A5D0QTY2_9FLAO</name>
<dbReference type="GO" id="GO:0000160">
    <property type="term" value="P:phosphorelay signal transduction system"/>
    <property type="evidence" value="ECO:0007669"/>
    <property type="project" value="InterPro"/>
</dbReference>
<dbReference type="InterPro" id="IPR011006">
    <property type="entry name" value="CheY-like_superfamily"/>
</dbReference>
<dbReference type="AlphaFoldDB" id="A0A5D0QTY2"/>
<dbReference type="InterPro" id="IPR001789">
    <property type="entry name" value="Sig_transdc_resp-reg_receiver"/>
</dbReference>
<keyword evidence="4" id="KW-1185">Reference proteome</keyword>
<dbReference type="PANTHER" id="PTHR44520:SF2">
    <property type="entry name" value="RESPONSE REGULATOR RCP1"/>
    <property type="match status" value="1"/>
</dbReference>
<protein>
    <submittedName>
        <fullName evidence="3">Response regulator</fullName>
    </submittedName>
</protein>
<dbReference type="RefSeq" id="WP_066253542.1">
    <property type="nucleotide sequence ID" value="NZ_VSKL01000005.1"/>
</dbReference>
<dbReference type="Pfam" id="PF00072">
    <property type="entry name" value="Response_reg"/>
    <property type="match status" value="1"/>
</dbReference>
<evidence type="ECO:0000313" key="3">
    <source>
        <dbReference type="EMBL" id="TYB71888.1"/>
    </source>
</evidence>
<keyword evidence="1" id="KW-0597">Phosphoprotein</keyword>
<feature type="modified residue" description="4-aspartylphosphate" evidence="1">
    <location>
        <position position="64"/>
    </location>
</feature>
<dbReference type="PANTHER" id="PTHR44520">
    <property type="entry name" value="RESPONSE REGULATOR RCP1-RELATED"/>
    <property type="match status" value="1"/>
</dbReference>
<reference evidence="3 4" key="1">
    <citation type="submission" date="2019-08" db="EMBL/GenBank/DDBJ databases">
        <title>Genomes of Antarctic Bizionia species.</title>
        <authorList>
            <person name="Bowman J.P."/>
        </authorList>
    </citation>
    <scope>NUCLEOTIDE SEQUENCE [LARGE SCALE GENOMIC DNA]</scope>
    <source>
        <strain evidence="3 4">APA-1</strain>
    </source>
</reference>
<comment type="caution">
    <text evidence="3">The sequence shown here is derived from an EMBL/GenBank/DDBJ whole genome shotgun (WGS) entry which is preliminary data.</text>
</comment>
<dbReference type="Proteomes" id="UP000324358">
    <property type="component" value="Unassembled WGS sequence"/>
</dbReference>
<dbReference type="Gene3D" id="3.40.50.2300">
    <property type="match status" value="1"/>
</dbReference>
<gene>
    <name evidence="3" type="ORF">ES675_12000</name>
</gene>
<dbReference type="OrthoDB" id="673128at2"/>
<dbReference type="InterPro" id="IPR052893">
    <property type="entry name" value="TCS_response_regulator"/>
</dbReference>
<evidence type="ECO:0000313" key="4">
    <source>
        <dbReference type="Proteomes" id="UP000324358"/>
    </source>
</evidence>
<dbReference type="SMART" id="SM00448">
    <property type="entry name" value="REC"/>
    <property type="match status" value="1"/>
</dbReference>